<accession>A0A379EZI2</accession>
<dbReference type="Gene3D" id="6.10.250.290">
    <property type="match status" value="1"/>
</dbReference>
<evidence type="ECO:0000256" key="3">
    <source>
        <dbReference type="ARBA" id="ARBA00022980"/>
    </source>
</evidence>
<proteinExistence type="inferred from homology"/>
<dbReference type="InterPro" id="IPR001790">
    <property type="entry name" value="Ribosomal_uL10"/>
</dbReference>
<organism evidence="8 10">
    <name type="scientific">Prevotella pallens</name>
    <dbReference type="NCBI Taxonomy" id="60133"/>
    <lineage>
        <taxon>Bacteria</taxon>
        <taxon>Pseudomonadati</taxon>
        <taxon>Bacteroidota</taxon>
        <taxon>Bacteroidia</taxon>
        <taxon>Bacteroidales</taxon>
        <taxon>Prevotellaceae</taxon>
        <taxon>Prevotella</taxon>
    </lineage>
</organism>
<evidence type="ECO:0000313" key="10">
    <source>
        <dbReference type="Proteomes" id="UP000254235"/>
    </source>
</evidence>
<dbReference type="GeneID" id="78570104"/>
<evidence type="ECO:0000313" key="8">
    <source>
        <dbReference type="EMBL" id="SUC11514.1"/>
    </source>
</evidence>
<evidence type="ECO:0000256" key="2">
    <source>
        <dbReference type="ARBA" id="ARBA00008889"/>
    </source>
</evidence>
<gene>
    <name evidence="8" type="primary">rplJ</name>
    <name evidence="7" type="ORF">BC673_13614</name>
    <name evidence="8" type="ORF">NCTC13043_00365</name>
</gene>
<dbReference type="CDD" id="cd05797">
    <property type="entry name" value="Ribosomal_L10"/>
    <property type="match status" value="1"/>
</dbReference>
<dbReference type="OrthoDB" id="1523686at2"/>
<evidence type="ECO:0000256" key="1">
    <source>
        <dbReference type="ARBA" id="ARBA00002633"/>
    </source>
</evidence>
<name>A0A379EZI2_9BACT</name>
<reference evidence="8 10" key="2">
    <citation type="submission" date="2018-06" db="EMBL/GenBank/DDBJ databases">
        <authorList>
            <consortium name="Pathogen Informatics"/>
            <person name="Doyle S."/>
        </authorList>
    </citation>
    <scope>NUCLEOTIDE SEQUENCE [LARGE SCALE GENOMIC DNA]</scope>
    <source>
        <strain evidence="8 10">NCTC13043</strain>
    </source>
</reference>
<evidence type="ECO:0000313" key="7">
    <source>
        <dbReference type="EMBL" id="RAS41618.1"/>
    </source>
</evidence>
<dbReference type="InterPro" id="IPR047865">
    <property type="entry name" value="Ribosomal_uL10_bac_type"/>
</dbReference>
<dbReference type="NCBIfam" id="NF000955">
    <property type="entry name" value="PRK00099.1-1"/>
    <property type="match status" value="1"/>
</dbReference>
<dbReference type="Gene3D" id="3.30.70.1730">
    <property type="match status" value="1"/>
</dbReference>
<dbReference type="SUPFAM" id="SSF160369">
    <property type="entry name" value="Ribosomal protein L10-like"/>
    <property type="match status" value="1"/>
</dbReference>
<dbReference type="RefSeq" id="WP_006045678.1">
    <property type="nucleotide sequence ID" value="NZ_CAJPLF010000063.1"/>
</dbReference>
<dbReference type="AlphaFoldDB" id="A0A379EZI2"/>
<keyword evidence="9" id="KW-1185">Reference proteome</keyword>
<dbReference type="Proteomes" id="UP000249852">
    <property type="component" value="Unassembled WGS sequence"/>
</dbReference>
<dbReference type="GO" id="GO:1990904">
    <property type="term" value="C:ribonucleoprotein complex"/>
    <property type="evidence" value="ECO:0007669"/>
    <property type="project" value="UniProtKB-KW"/>
</dbReference>
<keyword evidence="3 7" id="KW-0689">Ribosomal protein</keyword>
<keyword evidence="4" id="KW-0687">Ribonucleoprotein</keyword>
<protein>
    <recommendedName>
        <fullName evidence="5">Large ribosomal subunit protein uL10</fullName>
    </recommendedName>
    <alternativeName>
        <fullName evidence="6">50S ribosomal protein L10</fullName>
    </alternativeName>
</protein>
<dbReference type="InterPro" id="IPR043141">
    <property type="entry name" value="Ribosomal_uL10-like_sf"/>
</dbReference>
<evidence type="ECO:0000313" key="9">
    <source>
        <dbReference type="Proteomes" id="UP000249852"/>
    </source>
</evidence>
<dbReference type="EMBL" id="QLTQ01000036">
    <property type="protein sequence ID" value="RAS41618.1"/>
    <property type="molecule type" value="Genomic_DNA"/>
</dbReference>
<dbReference type="Proteomes" id="UP000254235">
    <property type="component" value="Unassembled WGS sequence"/>
</dbReference>
<evidence type="ECO:0000256" key="5">
    <source>
        <dbReference type="ARBA" id="ARBA00035202"/>
    </source>
</evidence>
<dbReference type="PANTHER" id="PTHR11560">
    <property type="entry name" value="39S RIBOSOMAL PROTEIN L10, MITOCHONDRIAL"/>
    <property type="match status" value="1"/>
</dbReference>
<dbReference type="Pfam" id="PF00466">
    <property type="entry name" value="Ribosomal_L10"/>
    <property type="match status" value="1"/>
</dbReference>
<comment type="function">
    <text evidence="1">Forms part of the ribosomal stalk, playing a central role in the interaction of the ribosome with GTP-bound translation factors.</text>
</comment>
<sequence length="172" mass="18817">MKKEVKDTIIAEIGEKLKEYPHFYLVDVTGLNASATSSLRRKCFKSEIKMIVVKNNLLHKAFEAAELDYEPLYGALKGNTAILFTHIANVPAKLLKEYKKEGIPALKAAYAEESMFIGADKLEELAALKSKNELIADVVALLQSPAKNVVSALQSGASTIHGVLKTLGERSE</sequence>
<comment type="similarity">
    <text evidence="2">Belongs to the universal ribosomal protein uL10 family.</text>
</comment>
<dbReference type="GO" id="GO:0005840">
    <property type="term" value="C:ribosome"/>
    <property type="evidence" value="ECO:0007669"/>
    <property type="project" value="UniProtKB-KW"/>
</dbReference>
<dbReference type="EMBL" id="UGTP01000001">
    <property type="protein sequence ID" value="SUC11514.1"/>
    <property type="molecule type" value="Genomic_DNA"/>
</dbReference>
<evidence type="ECO:0000256" key="6">
    <source>
        <dbReference type="ARBA" id="ARBA00035502"/>
    </source>
</evidence>
<evidence type="ECO:0000256" key="4">
    <source>
        <dbReference type="ARBA" id="ARBA00023274"/>
    </source>
</evidence>
<reference evidence="7 9" key="1">
    <citation type="submission" date="2018-06" db="EMBL/GenBank/DDBJ databases">
        <title>Genomic Encyclopedia of Archaeal and Bacterial Type Strains, Phase II (KMG-II): from individual species to whole genera.</title>
        <authorList>
            <person name="Goeker M."/>
        </authorList>
    </citation>
    <scope>NUCLEOTIDE SEQUENCE [LARGE SCALE GENOMIC DNA]</scope>
    <source>
        <strain evidence="7 9">DSM 18710</strain>
    </source>
</reference>